<feature type="region of interest" description="Disordered" evidence="1">
    <location>
        <begin position="1"/>
        <end position="33"/>
    </location>
</feature>
<sequence>MSDDTRYLGPTGADGEPPRQYFPSEQEQQWNQQQPDYQQYMVPETPQPAASRSGGALPLVMGILFGLTLLAAGLFFFLWRNAAAELAKPVPPVTVTQTTSVTVTETTTALPPIPTELPTELPEIDVEGWLNDLLGSR</sequence>
<dbReference type="KEGG" id="chm:B842_01590"/>
<proteinExistence type="predicted"/>
<feature type="transmembrane region" description="Helical" evidence="2">
    <location>
        <begin position="56"/>
        <end position="79"/>
    </location>
</feature>
<dbReference type="Proteomes" id="UP000031524">
    <property type="component" value="Chromosome"/>
</dbReference>
<gene>
    <name evidence="3" type="ORF">B842_01590</name>
</gene>
<organism evidence="3 4">
    <name type="scientific">Corynebacterium humireducens NBRC 106098 = DSM 45392</name>
    <dbReference type="NCBI Taxonomy" id="1223515"/>
    <lineage>
        <taxon>Bacteria</taxon>
        <taxon>Bacillati</taxon>
        <taxon>Actinomycetota</taxon>
        <taxon>Actinomycetes</taxon>
        <taxon>Mycobacteriales</taxon>
        <taxon>Corynebacteriaceae</taxon>
        <taxon>Corynebacterium</taxon>
    </lineage>
</organism>
<keyword evidence="4" id="KW-1185">Reference proteome</keyword>
<protein>
    <submittedName>
        <fullName evidence="3">Uncharacterized protein</fullName>
    </submittedName>
</protein>
<dbReference type="RefSeq" id="WP_052437674.1">
    <property type="nucleotide sequence ID" value="NZ_BCSU01000011.1"/>
</dbReference>
<evidence type="ECO:0000256" key="1">
    <source>
        <dbReference type="SAM" id="MobiDB-lite"/>
    </source>
</evidence>
<reference evidence="3 4" key="1">
    <citation type="submission" date="2013-04" db="EMBL/GenBank/DDBJ databases">
        <title>Complete genome sequence of Corynebacterium humireducens DSM 45392(T), isolated from a wastewater-fed microbial fuel cell.</title>
        <authorList>
            <person name="Ruckert C."/>
            <person name="Albersmeier A."/>
            <person name="Kalinowski J."/>
        </authorList>
    </citation>
    <scope>NUCLEOTIDE SEQUENCE [LARGE SCALE GENOMIC DNA]</scope>
    <source>
        <strain evidence="4">MFC-5</strain>
    </source>
</reference>
<keyword evidence="2" id="KW-1133">Transmembrane helix</keyword>
<dbReference type="STRING" id="1223515.B842_01590"/>
<accession>A0A0B5D8S1</accession>
<evidence type="ECO:0000313" key="4">
    <source>
        <dbReference type="Proteomes" id="UP000031524"/>
    </source>
</evidence>
<keyword evidence="2" id="KW-0472">Membrane</keyword>
<dbReference type="HOGENOM" id="CLU_1657878_0_0_11"/>
<keyword evidence="2" id="KW-0812">Transmembrane</keyword>
<evidence type="ECO:0000313" key="3">
    <source>
        <dbReference type="EMBL" id="AJE32174.1"/>
    </source>
</evidence>
<dbReference type="AlphaFoldDB" id="A0A0B5D8S1"/>
<dbReference type="EMBL" id="CP005286">
    <property type="protein sequence ID" value="AJE32174.1"/>
    <property type="molecule type" value="Genomic_DNA"/>
</dbReference>
<evidence type="ECO:0000256" key="2">
    <source>
        <dbReference type="SAM" id="Phobius"/>
    </source>
</evidence>
<name>A0A0B5D8S1_9CORY</name>